<gene>
    <name evidence="3" type="ORF">URODEC1_LOCUS3649</name>
</gene>
<dbReference type="PANTHER" id="PTHR46224">
    <property type="entry name" value="ANKYRIN REPEAT FAMILY PROTEIN"/>
    <property type="match status" value="1"/>
</dbReference>
<feature type="repeat" description="ANK" evidence="1">
    <location>
        <begin position="141"/>
        <end position="173"/>
    </location>
</feature>
<dbReference type="Gene3D" id="1.25.40.10">
    <property type="entry name" value="Tetratricopeptide repeat domain"/>
    <property type="match status" value="1"/>
</dbReference>
<dbReference type="SMART" id="SM00028">
    <property type="entry name" value="TPR"/>
    <property type="match status" value="3"/>
</dbReference>
<dbReference type="SUPFAM" id="SSF48452">
    <property type="entry name" value="TPR-like"/>
    <property type="match status" value="1"/>
</dbReference>
<name>A0ABC8VI93_9POAL</name>
<dbReference type="PROSITE" id="PS50297">
    <property type="entry name" value="ANK_REP_REGION"/>
    <property type="match status" value="7"/>
</dbReference>
<dbReference type="PROSITE" id="PS50088">
    <property type="entry name" value="ANK_REPEAT"/>
    <property type="match status" value="8"/>
</dbReference>
<keyword evidence="2" id="KW-0802">TPR repeat</keyword>
<dbReference type="PRINTS" id="PR01415">
    <property type="entry name" value="ANKYRIN"/>
</dbReference>
<evidence type="ECO:0000313" key="4">
    <source>
        <dbReference type="Proteomes" id="UP001497457"/>
    </source>
</evidence>
<feature type="repeat" description="ANK" evidence="1">
    <location>
        <begin position="109"/>
        <end position="141"/>
    </location>
</feature>
<feature type="repeat" description="ANK" evidence="1">
    <location>
        <begin position="207"/>
        <end position="239"/>
    </location>
</feature>
<sequence length="725" mass="79036">MAPSPLEVAVRAAVAGNLRPIKKLSRTMDLRRGMGINGRSMLHFAAKAGVLKFCKFLVEEAGFDANSGSAQGETPILVATEADEDEVDIVPVLRYLLARGCDPAAPDNKGYTPLHNAAEFGHLEAVRLLLSKGVPVDPINRRGTPLHLAAAMDHDEVVKILLERGADPNRVANDVLSPLMMACRGNSLKCMKLLVEAGADVNFKSPSGRTILFQAVDDGMTDIVKFLLEAGAEPNVDDGKGKIPIMIAAAREQHELVKLLLPQTKPIPSVPDWSVDRIIRAMKYLQSDPQVCQSISRTSGHSPMKADSMDPSPFEAAIRAASEGNLHLLREMSNTMYLRDVRGFKGRNLLHVAAAAGQLDLCRFLVEESGIDANSTSAEGETAILVATGAMEDRTDNVVPVLRYLLDRGCDPAVPDDKGYTPLHNAAEYGHYEAVRLLLSKGVPVDPINRRGTPLHLAAAKGHDQAVKILLEHDADPNRIACRFLSPLAMACYGHSFKSMKLLVEAGADVNLKGPSGRPVLFNAVEEGLTDFVTFLLEAGADPNIHDGDGKFPIMLAAAHEQRELVNILLPWTKPIPSIPDWSIDGIIRTMKYLQLKPRESETEQIVDAKSEGKEAFAKGDYVSAVYSFTLAIQIDPLDATLFSNRSLCWLRLGEGELALTDARQCTKLAPQWAKAWYREGAALSFLKMHKKAAEAFEEALKHDPSNDEIKKALREAMRSSARAR</sequence>
<dbReference type="Proteomes" id="UP001497457">
    <property type="component" value="Chromosome 10rd"/>
</dbReference>
<accession>A0ABC8VI93</accession>
<dbReference type="InterPro" id="IPR051616">
    <property type="entry name" value="Cul2-RING_E3_ligase_SR"/>
</dbReference>
<dbReference type="AlphaFoldDB" id="A0ABC8VI93"/>
<reference evidence="3" key="1">
    <citation type="submission" date="2024-10" db="EMBL/GenBank/DDBJ databases">
        <authorList>
            <person name="Ryan C."/>
        </authorList>
    </citation>
    <scope>NUCLEOTIDE SEQUENCE [LARGE SCALE GENOMIC DNA]</scope>
</reference>
<dbReference type="Pfam" id="PF13637">
    <property type="entry name" value="Ank_4"/>
    <property type="match status" value="1"/>
</dbReference>
<dbReference type="InterPro" id="IPR019734">
    <property type="entry name" value="TPR_rpt"/>
</dbReference>
<evidence type="ECO:0000256" key="2">
    <source>
        <dbReference type="PROSITE-ProRule" id="PRU00339"/>
    </source>
</evidence>
<dbReference type="Pfam" id="PF00515">
    <property type="entry name" value="TPR_1"/>
    <property type="match status" value="1"/>
</dbReference>
<feature type="repeat" description="ANK" evidence="1">
    <location>
        <begin position="450"/>
        <end position="478"/>
    </location>
</feature>
<keyword evidence="4" id="KW-1185">Reference proteome</keyword>
<dbReference type="SMART" id="SM00248">
    <property type="entry name" value="ANK"/>
    <property type="match status" value="13"/>
</dbReference>
<dbReference type="SUPFAM" id="SSF48403">
    <property type="entry name" value="Ankyrin repeat"/>
    <property type="match status" value="2"/>
</dbReference>
<proteinExistence type="predicted"/>
<keyword evidence="1" id="KW-0040">ANK repeat</keyword>
<dbReference type="EMBL" id="OZ075120">
    <property type="protein sequence ID" value="CAL4891179.1"/>
    <property type="molecule type" value="Genomic_DNA"/>
</dbReference>
<dbReference type="InterPro" id="IPR036770">
    <property type="entry name" value="Ankyrin_rpt-contain_sf"/>
</dbReference>
<feature type="repeat" description="TPR" evidence="2">
    <location>
        <begin position="674"/>
        <end position="707"/>
    </location>
</feature>
<feature type="repeat" description="ANK" evidence="1">
    <location>
        <begin position="71"/>
        <end position="108"/>
    </location>
</feature>
<feature type="repeat" description="ANK" evidence="1">
    <location>
        <begin position="174"/>
        <end position="206"/>
    </location>
</feature>
<feature type="repeat" description="ANK" evidence="1">
    <location>
        <begin position="418"/>
        <end position="450"/>
    </location>
</feature>
<dbReference type="Gene3D" id="1.25.40.20">
    <property type="entry name" value="Ankyrin repeat-containing domain"/>
    <property type="match status" value="3"/>
</dbReference>
<evidence type="ECO:0000256" key="1">
    <source>
        <dbReference type="PROSITE-ProRule" id="PRU00023"/>
    </source>
</evidence>
<dbReference type="PANTHER" id="PTHR46224:SF66">
    <property type="match status" value="1"/>
</dbReference>
<feature type="repeat" description="ANK" evidence="1">
    <location>
        <begin position="516"/>
        <end position="548"/>
    </location>
</feature>
<protein>
    <submittedName>
        <fullName evidence="3">Uncharacterized protein</fullName>
    </submittedName>
</protein>
<evidence type="ECO:0000313" key="3">
    <source>
        <dbReference type="EMBL" id="CAL4891179.1"/>
    </source>
</evidence>
<dbReference type="InterPro" id="IPR002110">
    <property type="entry name" value="Ankyrin_rpt"/>
</dbReference>
<organism evidence="3 4">
    <name type="scientific">Urochloa decumbens</name>
    <dbReference type="NCBI Taxonomy" id="240449"/>
    <lineage>
        <taxon>Eukaryota</taxon>
        <taxon>Viridiplantae</taxon>
        <taxon>Streptophyta</taxon>
        <taxon>Embryophyta</taxon>
        <taxon>Tracheophyta</taxon>
        <taxon>Spermatophyta</taxon>
        <taxon>Magnoliopsida</taxon>
        <taxon>Liliopsida</taxon>
        <taxon>Poales</taxon>
        <taxon>Poaceae</taxon>
        <taxon>PACMAD clade</taxon>
        <taxon>Panicoideae</taxon>
        <taxon>Panicodae</taxon>
        <taxon>Paniceae</taxon>
        <taxon>Melinidinae</taxon>
        <taxon>Urochloa</taxon>
    </lineage>
</organism>
<dbReference type="Pfam" id="PF12796">
    <property type="entry name" value="Ank_2"/>
    <property type="match status" value="4"/>
</dbReference>
<dbReference type="InterPro" id="IPR011990">
    <property type="entry name" value="TPR-like_helical_dom_sf"/>
</dbReference>
<dbReference type="PROSITE" id="PS50005">
    <property type="entry name" value="TPR"/>
    <property type="match status" value="1"/>
</dbReference>